<protein>
    <recommendedName>
        <fullName evidence="3">LAGLIDADG homing endonuclease</fullName>
    </recommendedName>
</protein>
<sequence>MVAFYMFGTEAMYPKNCLNLIVAQYPTESPFAAAWDFYGGLTQKARPYLRLGTLPAAVKIVWCQKRRGTGRNTANDQLEISPASSLPQNVFRKIKKRRAVSLEKEQTISARGVLKQVIVRGGKL</sequence>
<keyword evidence="2" id="KW-1185">Reference proteome</keyword>
<gene>
    <name evidence="1" type="ORF">CEXT_309721</name>
</gene>
<reference evidence="1 2" key="1">
    <citation type="submission" date="2021-06" db="EMBL/GenBank/DDBJ databases">
        <title>Caerostris extrusa draft genome.</title>
        <authorList>
            <person name="Kono N."/>
            <person name="Arakawa K."/>
        </authorList>
    </citation>
    <scope>NUCLEOTIDE SEQUENCE [LARGE SCALE GENOMIC DNA]</scope>
</reference>
<accession>A0AAV4NGG5</accession>
<evidence type="ECO:0000313" key="2">
    <source>
        <dbReference type="Proteomes" id="UP001054945"/>
    </source>
</evidence>
<dbReference type="Proteomes" id="UP001054945">
    <property type="component" value="Unassembled WGS sequence"/>
</dbReference>
<organism evidence="1 2">
    <name type="scientific">Caerostris extrusa</name>
    <name type="common">Bark spider</name>
    <name type="synonym">Caerostris bankana</name>
    <dbReference type="NCBI Taxonomy" id="172846"/>
    <lineage>
        <taxon>Eukaryota</taxon>
        <taxon>Metazoa</taxon>
        <taxon>Ecdysozoa</taxon>
        <taxon>Arthropoda</taxon>
        <taxon>Chelicerata</taxon>
        <taxon>Arachnida</taxon>
        <taxon>Araneae</taxon>
        <taxon>Araneomorphae</taxon>
        <taxon>Entelegynae</taxon>
        <taxon>Araneoidea</taxon>
        <taxon>Araneidae</taxon>
        <taxon>Caerostris</taxon>
    </lineage>
</organism>
<dbReference type="AlphaFoldDB" id="A0AAV4NGG5"/>
<comment type="caution">
    <text evidence="1">The sequence shown here is derived from an EMBL/GenBank/DDBJ whole genome shotgun (WGS) entry which is preliminary data.</text>
</comment>
<proteinExistence type="predicted"/>
<name>A0AAV4NGG5_CAEEX</name>
<evidence type="ECO:0008006" key="3">
    <source>
        <dbReference type="Google" id="ProtNLM"/>
    </source>
</evidence>
<evidence type="ECO:0000313" key="1">
    <source>
        <dbReference type="EMBL" id="GIX83449.1"/>
    </source>
</evidence>
<dbReference type="EMBL" id="BPLR01020867">
    <property type="protein sequence ID" value="GIX83449.1"/>
    <property type="molecule type" value="Genomic_DNA"/>
</dbReference>